<evidence type="ECO:0000313" key="3">
    <source>
        <dbReference type="EMBL" id="ORX82180.1"/>
    </source>
</evidence>
<keyword evidence="4" id="KW-1185">Reference proteome</keyword>
<evidence type="ECO:0000313" key="4">
    <source>
        <dbReference type="Proteomes" id="UP000193944"/>
    </source>
</evidence>
<feature type="compositionally biased region" description="Polar residues" evidence="1">
    <location>
        <begin position="352"/>
        <end position="361"/>
    </location>
</feature>
<organism evidence="3 4">
    <name type="scientific">Anaeromyces robustus</name>
    <dbReference type="NCBI Taxonomy" id="1754192"/>
    <lineage>
        <taxon>Eukaryota</taxon>
        <taxon>Fungi</taxon>
        <taxon>Fungi incertae sedis</taxon>
        <taxon>Chytridiomycota</taxon>
        <taxon>Chytridiomycota incertae sedis</taxon>
        <taxon>Neocallimastigomycetes</taxon>
        <taxon>Neocallimastigales</taxon>
        <taxon>Neocallimastigaceae</taxon>
        <taxon>Anaeromyces</taxon>
    </lineage>
</organism>
<proteinExistence type="predicted"/>
<evidence type="ECO:0000256" key="2">
    <source>
        <dbReference type="SAM" id="Phobius"/>
    </source>
</evidence>
<feature type="region of interest" description="Disordered" evidence="1">
    <location>
        <begin position="341"/>
        <end position="368"/>
    </location>
</feature>
<dbReference type="EMBL" id="MCFG01000101">
    <property type="protein sequence ID" value="ORX82180.1"/>
    <property type="molecule type" value="Genomic_DNA"/>
</dbReference>
<comment type="caution">
    <text evidence="3">The sequence shown here is derived from an EMBL/GenBank/DDBJ whole genome shotgun (WGS) entry which is preliminary data.</text>
</comment>
<reference evidence="3 4" key="2">
    <citation type="submission" date="2016-08" db="EMBL/GenBank/DDBJ databases">
        <title>Pervasive Adenine N6-methylation of Active Genes in Fungi.</title>
        <authorList>
            <consortium name="DOE Joint Genome Institute"/>
            <person name="Mondo S.J."/>
            <person name="Dannebaum R.O."/>
            <person name="Kuo R.C."/>
            <person name="Labutti K."/>
            <person name="Haridas S."/>
            <person name="Kuo A."/>
            <person name="Salamov A."/>
            <person name="Ahrendt S.R."/>
            <person name="Lipzen A."/>
            <person name="Sullivan W."/>
            <person name="Andreopoulos W.B."/>
            <person name="Clum A."/>
            <person name="Lindquist E."/>
            <person name="Daum C."/>
            <person name="Ramamoorthy G.K."/>
            <person name="Gryganskyi A."/>
            <person name="Culley D."/>
            <person name="Magnuson J.K."/>
            <person name="James T.Y."/>
            <person name="O'Malley M.A."/>
            <person name="Stajich J.E."/>
            <person name="Spatafora J.W."/>
            <person name="Visel A."/>
            <person name="Grigoriev I.V."/>
        </authorList>
    </citation>
    <scope>NUCLEOTIDE SEQUENCE [LARGE SCALE GENOMIC DNA]</scope>
    <source>
        <strain evidence="3 4">S4</strain>
    </source>
</reference>
<feature type="compositionally biased region" description="Polar residues" evidence="1">
    <location>
        <begin position="227"/>
        <end position="239"/>
    </location>
</feature>
<dbReference type="Proteomes" id="UP000193944">
    <property type="component" value="Unassembled WGS sequence"/>
</dbReference>
<accession>A0A1Y1X8U1</accession>
<dbReference type="OrthoDB" id="10553804at2759"/>
<feature type="compositionally biased region" description="Low complexity" evidence="1">
    <location>
        <begin position="197"/>
        <end position="226"/>
    </location>
</feature>
<protein>
    <submittedName>
        <fullName evidence="3">Uncharacterized protein</fullName>
    </submittedName>
</protein>
<feature type="compositionally biased region" description="Polar residues" evidence="1">
    <location>
        <begin position="248"/>
        <end position="260"/>
    </location>
</feature>
<keyword evidence="2" id="KW-0472">Membrane</keyword>
<gene>
    <name evidence="3" type="ORF">BCR32DRAFT_279117</name>
</gene>
<keyword evidence="2" id="KW-1133">Transmembrane helix</keyword>
<dbReference type="AlphaFoldDB" id="A0A1Y1X8U1"/>
<name>A0A1Y1X8U1_9FUNG</name>
<keyword evidence="2" id="KW-0812">Transmembrane</keyword>
<sequence length="490" mass="55296">MDKQMNSAKISKILIITSIATGVTLSGVYLIYKKKKERKQFKRNSQSNFSITIHLSKDQINSNKLGTSVEKDFESDEINAKDFEEYISKLPSSSEDKNFFLNLFDKFMNIFSKKEDLSANDTIIITKPNEAFTILDDTVEIDENNDTIIITKPNEAFSSINGSKEDIKILNEINESGNSSNNNNNNENDDDNDNDDNINNTTINKINISTKKSSSESSLSSLNNSNVEPLSAQSSTSTLIGKHETSEDLQNSSFDNSFTMKNMPEPEIIKAGDINLHEQDHEHDHAHDGDVEDEEDDEIFVSNNKSPITRKRKETITNLNFKRNDDITNIENENEYVAPSTPKMNFADRRNSSPFSPSNLIKTPKTDNESINPLSIDINKLLMTQNFEFSDEEDGVNNTNDIDTIDNNYISQNNGHKTLHRASSISSTSTFQSAKSSWTDAQSFMEENLHDKDSVKDQSINDEKWEVNSTCSSTSGFYSAQEEFFDPTLE</sequence>
<feature type="compositionally biased region" description="Low complexity" evidence="1">
    <location>
        <begin position="174"/>
        <end position="186"/>
    </location>
</feature>
<evidence type="ECO:0000256" key="1">
    <source>
        <dbReference type="SAM" id="MobiDB-lite"/>
    </source>
</evidence>
<reference evidence="3 4" key="1">
    <citation type="submission" date="2016-08" db="EMBL/GenBank/DDBJ databases">
        <title>A Parts List for Fungal Cellulosomes Revealed by Comparative Genomics.</title>
        <authorList>
            <consortium name="DOE Joint Genome Institute"/>
            <person name="Haitjema C.H."/>
            <person name="Gilmore S.P."/>
            <person name="Henske J.K."/>
            <person name="Solomon K.V."/>
            <person name="De Groot R."/>
            <person name="Kuo A."/>
            <person name="Mondo S.J."/>
            <person name="Salamov A.A."/>
            <person name="Labutti K."/>
            <person name="Zhao Z."/>
            <person name="Chiniquy J."/>
            <person name="Barry K."/>
            <person name="Brewer H.M."/>
            <person name="Purvine S.O."/>
            <person name="Wright A.T."/>
            <person name="Boxma B."/>
            <person name="Van Alen T."/>
            <person name="Hackstein J.H."/>
            <person name="Baker S.E."/>
            <person name="Grigoriev I.V."/>
            <person name="O'Malley M.A."/>
        </authorList>
    </citation>
    <scope>NUCLEOTIDE SEQUENCE [LARGE SCALE GENOMIC DNA]</scope>
    <source>
        <strain evidence="3 4">S4</strain>
    </source>
</reference>
<feature type="compositionally biased region" description="Acidic residues" evidence="1">
    <location>
        <begin position="187"/>
        <end position="196"/>
    </location>
</feature>
<feature type="transmembrane region" description="Helical" evidence="2">
    <location>
        <begin position="12"/>
        <end position="32"/>
    </location>
</feature>
<feature type="region of interest" description="Disordered" evidence="1">
    <location>
        <begin position="174"/>
        <end position="260"/>
    </location>
</feature>